<keyword evidence="5 8" id="KW-0812">Transmembrane</keyword>
<feature type="transmembrane region" description="Helical" evidence="9">
    <location>
        <begin position="69"/>
        <end position="89"/>
    </location>
</feature>
<dbReference type="InterPro" id="IPR001626">
    <property type="entry name" value="ABC_TroCD"/>
</dbReference>
<dbReference type="FunFam" id="1.10.3470.10:FF:000003">
    <property type="entry name" value="Iron ABC transporter permease SitD"/>
    <property type="match status" value="1"/>
</dbReference>
<dbReference type="Gene3D" id="1.10.10.10">
    <property type="entry name" value="Winged helix-like DNA-binding domain superfamily/Winged helix DNA-binding domain"/>
    <property type="match status" value="1"/>
</dbReference>
<evidence type="ECO:0000313" key="12">
    <source>
        <dbReference type="Proteomes" id="UP000660862"/>
    </source>
</evidence>
<dbReference type="InterPro" id="IPR037294">
    <property type="entry name" value="ABC_BtuC-like"/>
</dbReference>
<reference evidence="11" key="2">
    <citation type="submission" date="2020-09" db="EMBL/GenBank/DDBJ databases">
        <authorList>
            <person name="Sun Q."/>
            <person name="Zhou Y."/>
        </authorList>
    </citation>
    <scope>NUCLEOTIDE SEQUENCE</scope>
    <source>
        <strain evidence="11">CGMCC 1.12195</strain>
    </source>
</reference>
<evidence type="ECO:0000256" key="3">
    <source>
        <dbReference type="ARBA" id="ARBA00022448"/>
    </source>
</evidence>
<dbReference type="GO" id="GO:0003700">
    <property type="term" value="F:DNA-binding transcription factor activity"/>
    <property type="evidence" value="ECO:0007669"/>
    <property type="project" value="InterPro"/>
</dbReference>
<dbReference type="Gene3D" id="1.10.3470.10">
    <property type="entry name" value="ABC transporter involved in vitamin B12 uptake, BtuC"/>
    <property type="match status" value="1"/>
</dbReference>
<dbReference type="AlphaFoldDB" id="A0A917MF13"/>
<gene>
    <name evidence="11" type="primary">mntC</name>
    <name evidence="11" type="ORF">GCM10007415_47030</name>
</gene>
<accession>A0A917MF13</accession>
<dbReference type="PANTHER" id="PTHR30477">
    <property type="entry name" value="ABC-TRANSPORTER METAL-BINDING PROTEIN"/>
    <property type="match status" value="1"/>
</dbReference>
<dbReference type="PANTHER" id="PTHR30477:SF3">
    <property type="entry name" value="METAL TRANSPORT SYSTEM MEMBRANE PROTEIN CT_069-RELATED"/>
    <property type="match status" value="1"/>
</dbReference>
<dbReference type="SUPFAM" id="SSF81345">
    <property type="entry name" value="ABC transporter involved in vitamin B12 uptake, BtuC"/>
    <property type="match status" value="1"/>
</dbReference>
<dbReference type="SUPFAM" id="SSF47979">
    <property type="entry name" value="Iron-dependent repressor protein, dimerization domain"/>
    <property type="match status" value="1"/>
</dbReference>
<feature type="transmembrane region" description="Helical" evidence="9">
    <location>
        <begin position="149"/>
        <end position="172"/>
    </location>
</feature>
<feature type="domain" description="Iron dependent repressor metal binding and dimerisation" evidence="10">
    <location>
        <begin position="359"/>
        <end position="428"/>
    </location>
</feature>
<evidence type="ECO:0000313" key="11">
    <source>
        <dbReference type="EMBL" id="GGH05276.1"/>
    </source>
</evidence>
<comment type="caution">
    <text evidence="11">The sequence shown here is derived from an EMBL/GenBank/DDBJ whole genome shotgun (WGS) entry which is preliminary data.</text>
</comment>
<evidence type="ECO:0000256" key="9">
    <source>
        <dbReference type="SAM" id="Phobius"/>
    </source>
</evidence>
<feature type="transmembrane region" description="Helical" evidence="9">
    <location>
        <begin position="43"/>
        <end position="63"/>
    </location>
</feature>
<dbReference type="GO" id="GO:0071281">
    <property type="term" value="P:cellular response to iron ion"/>
    <property type="evidence" value="ECO:0007669"/>
    <property type="project" value="UniProtKB-ARBA"/>
</dbReference>
<keyword evidence="4" id="KW-1003">Cell membrane</keyword>
<reference evidence="11" key="1">
    <citation type="journal article" date="2014" name="Int. J. Syst. Evol. Microbiol.">
        <title>Complete genome sequence of Corynebacterium casei LMG S-19264T (=DSM 44701T), isolated from a smear-ripened cheese.</title>
        <authorList>
            <consortium name="US DOE Joint Genome Institute (JGI-PGF)"/>
            <person name="Walter F."/>
            <person name="Albersmeier A."/>
            <person name="Kalinowski J."/>
            <person name="Ruckert C."/>
        </authorList>
    </citation>
    <scope>NUCLEOTIDE SEQUENCE</scope>
    <source>
        <strain evidence="11">CGMCC 1.12195</strain>
    </source>
</reference>
<evidence type="ECO:0000256" key="1">
    <source>
        <dbReference type="ARBA" id="ARBA00004651"/>
    </source>
</evidence>
<dbReference type="InterPro" id="IPR022689">
    <property type="entry name" value="Iron_dep_repressor"/>
</dbReference>
<dbReference type="GO" id="GO:0010043">
    <property type="term" value="P:response to zinc ion"/>
    <property type="evidence" value="ECO:0007669"/>
    <property type="project" value="TreeGrafter"/>
</dbReference>
<dbReference type="RefSeq" id="WP_188508585.1">
    <property type="nucleotide sequence ID" value="NZ_BMER01000007.1"/>
</dbReference>
<keyword evidence="6 9" id="KW-1133">Transmembrane helix</keyword>
<dbReference type="InterPro" id="IPR001367">
    <property type="entry name" value="Fe_dep_repressor"/>
</dbReference>
<feature type="transmembrane region" description="Helical" evidence="9">
    <location>
        <begin position="233"/>
        <end position="254"/>
    </location>
</feature>
<feature type="transmembrane region" description="Helical" evidence="9">
    <location>
        <begin position="192"/>
        <end position="221"/>
    </location>
</feature>
<dbReference type="GO" id="GO:0043190">
    <property type="term" value="C:ATP-binding cassette (ABC) transporter complex"/>
    <property type="evidence" value="ECO:0007669"/>
    <property type="project" value="InterPro"/>
</dbReference>
<evidence type="ECO:0000259" key="10">
    <source>
        <dbReference type="Pfam" id="PF02742"/>
    </source>
</evidence>
<dbReference type="GO" id="GO:0046914">
    <property type="term" value="F:transition metal ion binding"/>
    <property type="evidence" value="ECO:0007669"/>
    <property type="project" value="InterPro"/>
</dbReference>
<evidence type="ECO:0000256" key="7">
    <source>
        <dbReference type="ARBA" id="ARBA00023136"/>
    </source>
</evidence>
<keyword evidence="3 8" id="KW-0813">Transport</keyword>
<dbReference type="GO" id="GO:0055085">
    <property type="term" value="P:transmembrane transport"/>
    <property type="evidence" value="ECO:0007669"/>
    <property type="project" value="InterPro"/>
</dbReference>
<evidence type="ECO:0000256" key="8">
    <source>
        <dbReference type="RuleBase" id="RU003943"/>
    </source>
</evidence>
<keyword evidence="12" id="KW-1185">Reference proteome</keyword>
<feature type="transmembrane region" description="Helical" evidence="9">
    <location>
        <begin position="260"/>
        <end position="278"/>
    </location>
</feature>
<dbReference type="InterPro" id="IPR036421">
    <property type="entry name" value="Fe_dep_repressor_sf"/>
</dbReference>
<dbReference type="CDD" id="cd06550">
    <property type="entry name" value="TM_ABC_iron-siderophores_like"/>
    <property type="match status" value="1"/>
</dbReference>
<dbReference type="Pfam" id="PF00950">
    <property type="entry name" value="ABC-3"/>
    <property type="match status" value="1"/>
</dbReference>
<dbReference type="Proteomes" id="UP000660862">
    <property type="component" value="Unassembled WGS sequence"/>
</dbReference>
<comment type="similarity">
    <text evidence="2 8">Belongs to the ABC-3 integral membrane protein family.</text>
</comment>
<name>A0A917MF13_9SPHI</name>
<dbReference type="SMART" id="SM00529">
    <property type="entry name" value="HTH_DTXR"/>
    <property type="match status" value="1"/>
</dbReference>
<feature type="transmembrane region" description="Helical" evidence="9">
    <location>
        <begin position="17"/>
        <end position="38"/>
    </location>
</feature>
<evidence type="ECO:0000256" key="4">
    <source>
        <dbReference type="ARBA" id="ARBA00022475"/>
    </source>
</evidence>
<comment type="subcellular location">
    <subcellularLocation>
        <location evidence="1 8">Cell membrane</location>
        <topology evidence="1 8">Multi-pass membrane protein</topology>
    </subcellularLocation>
</comment>
<feature type="transmembrane region" description="Helical" evidence="9">
    <location>
        <begin position="101"/>
        <end position="119"/>
    </location>
</feature>
<dbReference type="Pfam" id="PF02742">
    <property type="entry name" value="Fe_dep_repr_C"/>
    <property type="match status" value="1"/>
</dbReference>
<sequence length="429" mass="46925">MHSLIDFFSFSDPNVRYVVVGNVLLSASAAMVGAFILLQKKALVGDAVSHAVLPGICAAFLFSGSKNTAFMLVGAFITGWLALVAIDYITAKSKIKKDAAIGLVLSVFFGVGMVMMTYIQQSGNAAQSGLDHFIFGKAATLIGSDLIIFSILAAVLLVVVGLFFKAFTLVAFDRPYAQALGYPVRKLDLLLTSLTVLAVVTGITAVGVVLMAAMLITPAAAARYWTDNIRRMVGIAVAFGMFAGLAGAYISYTAPSMPTGPWMVVVSSAIAFFSFFFAPRKGIVPKLYTQRRNQRIIAEENTLKIFYHLGERTGHFNGMRHFNELTGAREVDKPLLEATLKRLVAQKLLISQGDQWGLTDGGWRKATRVVRLHRLWELYLTSYMNIAADHVHDDAETIEHILTPELERELEAQLGYPDKDPHDTEIPKI</sequence>
<evidence type="ECO:0000256" key="5">
    <source>
        <dbReference type="ARBA" id="ARBA00022692"/>
    </source>
</evidence>
<protein>
    <submittedName>
        <fullName evidence="11">Manganese transport system membrane protein MntC</fullName>
    </submittedName>
</protein>
<dbReference type="InterPro" id="IPR036388">
    <property type="entry name" value="WH-like_DNA-bd_sf"/>
</dbReference>
<proteinExistence type="inferred from homology"/>
<keyword evidence="7 9" id="KW-0472">Membrane</keyword>
<organism evidence="11 12">
    <name type="scientific">Parapedobacter pyrenivorans</name>
    <dbReference type="NCBI Taxonomy" id="1305674"/>
    <lineage>
        <taxon>Bacteria</taxon>
        <taxon>Pseudomonadati</taxon>
        <taxon>Bacteroidota</taxon>
        <taxon>Sphingobacteriia</taxon>
        <taxon>Sphingobacteriales</taxon>
        <taxon>Sphingobacteriaceae</taxon>
        <taxon>Parapedobacter</taxon>
    </lineage>
</organism>
<dbReference type="EMBL" id="BMER01000007">
    <property type="protein sequence ID" value="GGH05276.1"/>
    <property type="molecule type" value="Genomic_DNA"/>
</dbReference>
<dbReference type="GO" id="GO:0046983">
    <property type="term" value="F:protein dimerization activity"/>
    <property type="evidence" value="ECO:0007669"/>
    <property type="project" value="InterPro"/>
</dbReference>
<evidence type="ECO:0000256" key="2">
    <source>
        <dbReference type="ARBA" id="ARBA00008034"/>
    </source>
</evidence>
<evidence type="ECO:0000256" key="6">
    <source>
        <dbReference type="ARBA" id="ARBA00022989"/>
    </source>
</evidence>